<evidence type="ECO:0000256" key="1">
    <source>
        <dbReference type="ARBA" id="ARBA00004477"/>
    </source>
</evidence>
<keyword evidence="6" id="KW-0418">Kinase</keyword>
<reference evidence="13" key="1">
    <citation type="submission" date="2016-04" db="EMBL/GenBank/DDBJ databases">
        <title>Comparative genomics of biotechnologically important yeasts.</title>
        <authorList>
            <consortium name="DOE Joint Genome Institute"/>
            <person name="Riley R."/>
            <person name="Haridas S."/>
            <person name="Wolfe K.H."/>
            <person name="Lopes M.R."/>
            <person name="Hittinger C.T."/>
            <person name="Goker M."/>
            <person name="Salamov A."/>
            <person name="Wisecaver J."/>
            <person name="Long T.M."/>
            <person name="Aerts A.L."/>
            <person name="Barry K."/>
            <person name="Choi C."/>
            <person name="Clum A."/>
            <person name="Coughlan A.Y."/>
            <person name="Deshpande S."/>
            <person name="Douglass A.P."/>
            <person name="Hanson S.J."/>
            <person name="Klenk H.-P."/>
            <person name="Labutti K."/>
            <person name="Lapidus A."/>
            <person name="Lindquist E."/>
            <person name="Lipzen A."/>
            <person name="Meier-Kolthoff J.P."/>
            <person name="Ohm R.A."/>
            <person name="Otillar R.P."/>
            <person name="Pangilinan J."/>
            <person name="Peng Y."/>
            <person name="Rokas A."/>
            <person name="Rosa C.A."/>
            <person name="Scheuner C."/>
            <person name="Sibirny A.A."/>
            <person name="Slot J.C."/>
            <person name="Stielow J.B."/>
            <person name="Sun H."/>
            <person name="Kurtzman C.P."/>
            <person name="Blackwell M."/>
            <person name="Grigoriev I.V."/>
            <person name="Jeffries T.W."/>
        </authorList>
    </citation>
    <scope>NUCLEOTIDE SEQUENCE [LARGE SCALE GENOMIC DNA]</scope>
    <source>
        <strain evidence="13">NRRL YB-2248</strain>
    </source>
</reference>
<feature type="transmembrane region" description="Helical" evidence="11">
    <location>
        <begin position="76"/>
        <end position="96"/>
    </location>
</feature>
<feature type="region of interest" description="Disordered" evidence="10">
    <location>
        <begin position="1"/>
        <end position="56"/>
    </location>
</feature>
<feature type="transmembrane region" description="Helical" evidence="11">
    <location>
        <begin position="248"/>
        <end position="269"/>
    </location>
</feature>
<evidence type="ECO:0000256" key="3">
    <source>
        <dbReference type="ARBA" id="ARBA00012132"/>
    </source>
</evidence>
<keyword evidence="7" id="KW-0256">Endoplasmic reticulum</keyword>
<proteinExistence type="inferred from homology"/>
<protein>
    <recommendedName>
        <fullName evidence="3">dolichol kinase</fullName>
        <ecNumber evidence="3">2.7.1.108</ecNumber>
    </recommendedName>
</protein>
<keyword evidence="9 11" id="KW-0472">Membrane</keyword>
<dbReference type="PANTHER" id="PTHR13205:SF15">
    <property type="entry name" value="DOLICHOL KINASE"/>
    <property type="match status" value="1"/>
</dbReference>
<feature type="transmembrane region" description="Helical" evidence="11">
    <location>
        <begin position="449"/>
        <end position="465"/>
    </location>
</feature>
<keyword evidence="13" id="KW-1185">Reference proteome</keyword>
<dbReference type="STRING" id="983967.A0A1E4T0F4"/>
<feature type="transmembrane region" description="Helical" evidence="11">
    <location>
        <begin position="393"/>
        <end position="413"/>
    </location>
</feature>
<organism evidence="12 13">
    <name type="scientific">[Candida] arabinofermentans NRRL YB-2248</name>
    <dbReference type="NCBI Taxonomy" id="983967"/>
    <lineage>
        <taxon>Eukaryota</taxon>
        <taxon>Fungi</taxon>
        <taxon>Dikarya</taxon>
        <taxon>Ascomycota</taxon>
        <taxon>Saccharomycotina</taxon>
        <taxon>Pichiomycetes</taxon>
        <taxon>Pichiales</taxon>
        <taxon>Pichiaceae</taxon>
        <taxon>Ogataea</taxon>
        <taxon>Ogataea/Candida clade</taxon>
    </lineage>
</organism>
<feature type="transmembrane region" description="Helical" evidence="11">
    <location>
        <begin position="508"/>
        <end position="525"/>
    </location>
</feature>
<dbReference type="EC" id="2.7.1.108" evidence="3"/>
<evidence type="ECO:0000256" key="10">
    <source>
        <dbReference type="SAM" id="MobiDB-lite"/>
    </source>
</evidence>
<dbReference type="InterPro" id="IPR032974">
    <property type="entry name" value="Polypren_kinase"/>
</dbReference>
<comment type="subcellular location">
    <subcellularLocation>
        <location evidence="1">Endoplasmic reticulum membrane</location>
        <topology evidence="1">Multi-pass membrane protein</topology>
    </subcellularLocation>
</comment>
<dbReference type="GO" id="GO:0043048">
    <property type="term" value="P:dolichyl monophosphate biosynthetic process"/>
    <property type="evidence" value="ECO:0007669"/>
    <property type="project" value="TreeGrafter"/>
</dbReference>
<dbReference type="GO" id="GO:0005789">
    <property type="term" value="C:endoplasmic reticulum membrane"/>
    <property type="evidence" value="ECO:0007669"/>
    <property type="project" value="UniProtKB-SubCell"/>
</dbReference>
<feature type="compositionally biased region" description="Polar residues" evidence="10">
    <location>
        <begin position="33"/>
        <end position="46"/>
    </location>
</feature>
<evidence type="ECO:0000256" key="11">
    <source>
        <dbReference type="SAM" id="Phobius"/>
    </source>
</evidence>
<feature type="compositionally biased region" description="Low complexity" evidence="10">
    <location>
        <begin position="14"/>
        <end position="27"/>
    </location>
</feature>
<sequence>MPPRKSKNSAKSGQATQRATRSSTRAAAKIDQQEVQNTEPTETNELQPELNDGPVDESKMTSIQYAFELVESSMTINYFVQWLLVLFMCNIIYLAITPLSDSDPMLVQAFYNCFVILMSVLAQLAMVLHAQWRRYSANAAIPDDDERKLLMAKPTLPEFNIIYAIILPVFLALLISPEFVPLIGGCVTMSTDIQLPGKTVAAFITEYQAMLEPISRIGLLVTPIIHFSTMYLVDRFGGKSFLSPEKNLFATLFVVVIFCIDSNSDITLIILQKLILSFLLATFTCAPAYYLLTRSSNSQFTYLLSVGIHTLFYGVGIFVTNNLLSPILGTNPFTWLSLFINQTDDRLLIFKTWSAAFAVGIPVVFAVSSYLPLDVRRKVWHFALFGAISYPMIVDPQLASLALVGLFGIFVILEMQRATELKPFGKLLQKALSTFQDEKDSIGPIVPSYIYLVLGVALPIWLGGVTGRDEALSGLVTIGLGDALASLIGKRYGTHYWPSSKKTIEGSLAFGIASLIGLFGFRYFGQNSYSLSTIVISTFTSAVLEGVSTMNDNVIIPVWMMISLIAVEKVQ</sequence>
<dbReference type="PANTHER" id="PTHR13205">
    <property type="entry name" value="TRANSMEMBRANE PROTEIN 15-RELATED"/>
    <property type="match status" value="1"/>
</dbReference>
<feature type="transmembrane region" description="Helical" evidence="11">
    <location>
        <begin position="217"/>
        <end position="236"/>
    </location>
</feature>
<keyword evidence="5 11" id="KW-0812">Transmembrane</keyword>
<evidence type="ECO:0000256" key="5">
    <source>
        <dbReference type="ARBA" id="ARBA00022692"/>
    </source>
</evidence>
<evidence type="ECO:0000313" key="12">
    <source>
        <dbReference type="EMBL" id="ODV85233.1"/>
    </source>
</evidence>
<feature type="transmembrane region" description="Helical" evidence="11">
    <location>
        <begin position="471"/>
        <end position="488"/>
    </location>
</feature>
<name>A0A1E4T0F4_9ASCO</name>
<evidence type="ECO:0000256" key="7">
    <source>
        <dbReference type="ARBA" id="ARBA00022824"/>
    </source>
</evidence>
<feature type="transmembrane region" description="Helical" evidence="11">
    <location>
        <begin position="275"/>
        <end position="293"/>
    </location>
</feature>
<gene>
    <name evidence="12" type="ORF">CANARDRAFT_7878</name>
</gene>
<evidence type="ECO:0000256" key="6">
    <source>
        <dbReference type="ARBA" id="ARBA00022777"/>
    </source>
</evidence>
<keyword evidence="4" id="KW-0808">Transferase</keyword>
<feature type="transmembrane region" description="Helical" evidence="11">
    <location>
        <begin position="300"/>
        <end position="318"/>
    </location>
</feature>
<evidence type="ECO:0000313" key="13">
    <source>
        <dbReference type="Proteomes" id="UP000094801"/>
    </source>
</evidence>
<evidence type="ECO:0000256" key="2">
    <source>
        <dbReference type="ARBA" id="ARBA00010794"/>
    </source>
</evidence>
<feature type="transmembrane region" description="Helical" evidence="11">
    <location>
        <begin position="353"/>
        <end position="373"/>
    </location>
</feature>
<accession>A0A1E4T0F4</accession>
<keyword evidence="8 11" id="KW-1133">Transmembrane helix</keyword>
<feature type="transmembrane region" description="Helical" evidence="11">
    <location>
        <begin position="108"/>
        <end position="128"/>
    </location>
</feature>
<dbReference type="OrthoDB" id="377083at2759"/>
<dbReference type="GO" id="GO:0004168">
    <property type="term" value="F:dolichol kinase activity"/>
    <property type="evidence" value="ECO:0007669"/>
    <property type="project" value="UniProtKB-EC"/>
</dbReference>
<feature type="transmembrane region" description="Helical" evidence="11">
    <location>
        <begin position="156"/>
        <end position="175"/>
    </location>
</feature>
<comment type="similarity">
    <text evidence="2">Belongs to the polyprenol kinase family.</text>
</comment>
<dbReference type="Proteomes" id="UP000094801">
    <property type="component" value="Unassembled WGS sequence"/>
</dbReference>
<evidence type="ECO:0000256" key="8">
    <source>
        <dbReference type="ARBA" id="ARBA00022989"/>
    </source>
</evidence>
<evidence type="ECO:0000256" key="4">
    <source>
        <dbReference type="ARBA" id="ARBA00022679"/>
    </source>
</evidence>
<dbReference type="AlphaFoldDB" id="A0A1E4T0F4"/>
<dbReference type="EMBL" id="KV453853">
    <property type="protein sequence ID" value="ODV85233.1"/>
    <property type="molecule type" value="Genomic_DNA"/>
</dbReference>
<evidence type="ECO:0000256" key="9">
    <source>
        <dbReference type="ARBA" id="ARBA00023136"/>
    </source>
</evidence>